<evidence type="ECO:0000313" key="1">
    <source>
        <dbReference type="EMBL" id="QBR84071.1"/>
    </source>
</evidence>
<evidence type="ECO:0000313" key="2">
    <source>
        <dbReference type="Proteomes" id="UP000295517"/>
    </source>
</evidence>
<protein>
    <submittedName>
        <fullName evidence="1">DUF692 domain-containing protein</fullName>
    </submittedName>
</protein>
<dbReference type="AlphaFoldDB" id="A0AAX1EFZ5"/>
<dbReference type="RefSeq" id="WP_135060335.1">
    <property type="nucleotide sequence ID" value="NZ_CP038254.1"/>
</dbReference>
<dbReference type="PANTHER" id="PTHR42194">
    <property type="entry name" value="UPF0276 PROTEIN HI_1600"/>
    <property type="match status" value="1"/>
</dbReference>
<dbReference type="InterPro" id="IPR007801">
    <property type="entry name" value="MbnB/TglH/ChrH"/>
</dbReference>
<organism evidence="1 2">
    <name type="scientific">Legionella israelensis</name>
    <dbReference type="NCBI Taxonomy" id="454"/>
    <lineage>
        <taxon>Bacteria</taxon>
        <taxon>Pseudomonadati</taxon>
        <taxon>Pseudomonadota</taxon>
        <taxon>Gammaproteobacteria</taxon>
        <taxon>Legionellales</taxon>
        <taxon>Legionellaceae</taxon>
        <taxon>Legionella</taxon>
    </lineage>
</organism>
<dbReference type="EMBL" id="CP038254">
    <property type="protein sequence ID" value="QBR84071.1"/>
    <property type="molecule type" value="Genomic_DNA"/>
</dbReference>
<accession>A0AAX1EFZ5</accession>
<dbReference type="SUPFAM" id="SSF51658">
    <property type="entry name" value="Xylose isomerase-like"/>
    <property type="match status" value="1"/>
</dbReference>
<reference evidence="1 2" key="1">
    <citation type="submission" date="2019-03" db="EMBL/GenBank/DDBJ databases">
        <title>Diverse conjugative elements silence natural transformation in Legionella species.</title>
        <authorList>
            <person name="Durieux I."/>
            <person name="Ginevra C."/>
            <person name="Attaiech L."/>
            <person name="Picq K."/>
            <person name="Juan P.A."/>
            <person name="Jarraud S."/>
            <person name="Charpentier X."/>
        </authorList>
    </citation>
    <scope>NUCLEOTIDE SEQUENCE [LARGE SCALE GENOMIC DNA]</scope>
    <source>
        <strain evidence="1 2">HL-0427-4011</strain>
    </source>
</reference>
<name>A0AAX1EFZ5_9GAMM</name>
<dbReference type="NCBIfam" id="NF003818">
    <property type="entry name" value="PRK05409.1"/>
    <property type="match status" value="1"/>
</dbReference>
<dbReference type="Gene3D" id="3.20.20.150">
    <property type="entry name" value="Divalent-metal-dependent TIM barrel enzymes"/>
    <property type="match status" value="1"/>
</dbReference>
<gene>
    <name evidence="1" type="ORF">E3983_06710</name>
</gene>
<dbReference type="InterPro" id="IPR036237">
    <property type="entry name" value="Xyl_isomerase-like_sf"/>
</dbReference>
<proteinExistence type="predicted"/>
<dbReference type="Pfam" id="PF05114">
    <property type="entry name" value="MbnB_TglH_ChrH"/>
    <property type="match status" value="1"/>
</dbReference>
<dbReference type="Proteomes" id="UP000295517">
    <property type="component" value="Chromosome"/>
</dbReference>
<sequence length="294" mass="34125">MASFIRDSSQTARFSGCTGIGLRSEHVGNILKQRPKIDYFEVLADNYLQQSNTHFNQLLKVAECYPLSLHSVGLSIATSSKPDMQYLQQLKELANRLDCTLLSDHLCWTHAKGHYTHELMPFPYTEDTLAFIVEKIHFVQDFLQQPVMFENVSRYISYKQNTLTEAEFINELCKQTGCGILLDINNLYVNHYNHNDDIHLYFSSLDSKNVWQMHLGGFSKQQGYLLDSHSDRIYQEVWPFFEKAQILFPKTPTIIEWDNQLPEFSVLYEEMQKAKKIMEHISANRSVQHAQSSA</sequence>
<dbReference type="PANTHER" id="PTHR42194:SF1">
    <property type="entry name" value="UPF0276 PROTEIN HI_1600"/>
    <property type="match status" value="1"/>
</dbReference>